<feature type="region of interest" description="Disordered" evidence="1">
    <location>
        <begin position="69"/>
        <end position="114"/>
    </location>
</feature>
<reference evidence="3" key="1">
    <citation type="journal article" date="2008" name="BMC Genomics">
        <title>A conifer genomics resource of 200,000 spruce (Picea spp.) ESTs and 6,464 high-quality, sequence-finished full-length cDNAs for Sitka spruce (Picea sitchensis).</title>
        <authorList>
            <person name="Ralph S.G."/>
            <person name="Chun H.J."/>
            <person name="Kolosova N."/>
            <person name="Cooper D."/>
            <person name="Oddy C."/>
            <person name="Ritland C.E."/>
            <person name="Kirkpatrick R."/>
            <person name="Moore R."/>
            <person name="Barber S."/>
            <person name="Holt R.A."/>
            <person name="Jones S.J."/>
            <person name="Marra M.A."/>
            <person name="Douglas C.J."/>
            <person name="Ritland K."/>
            <person name="Bohlmann J."/>
        </authorList>
    </citation>
    <scope>NUCLEOTIDE SEQUENCE</scope>
    <source>
        <tissue evidence="3">Bark</tissue>
    </source>
</reference>
<accession>A9P1M5</accession>
<feature type="compositionally biased region" description="Pro residues" evidence="1">
    <location>
        <begin position="98"/>
        <end position="114"/>
    </location>
</feature>
<sequence>MRKPALMAQVVYALLFLFQVLFATIGCHALALANDGKLDLQMNMGLADQWSWQGRKITEESQMRGRYEYNRYADRGRRPLLSRPPPLGNPPHSYNQPPQHPVPLPPPPPLPYGR</sequence>
<dbReference type="EMBL" id="EF087548">
    <property type="protein sequence ID" value="ABK26786.1"/>
    <property type="molecule type" value="mRNA"/>
</dbReference>
<evidence type="ECO:0000313" key="3">
    <source>
        <dbReference type="EMBL" id="ABK26786.1"/>
    </source>
</evidence>
<dbReference type="AlphaFoldDB" id="A9P1M5"/>
<feature type="signal peptide" evidence="2">
    <location>
        <begin position="1"/>
        <end position="29"/>
    </location>
</feature>
<dbReference type="PROSITE" id="PS51257">
    <property type="entry name" value="PROKAR_LIPOPROTEIN"/>
    <property type="match status" value="1"/>
</dbReference>
<evidence type="ECO:0000313" key="4">
    <source>
        <dbReference type="EMBL" id="ACN40441.1"/>
    </source>
</evidence>
<evidence type="ECO:0000256" key="1">
    <source>
        <dbReference type="SAM" id="MobiDB-lite"/>
    </source>
</evidence>
<keyword evidence="2" id="KW-0732">Signal</keyword>
<name>A9P1M5_PICSI</name>
<dbReference type="EMBL" id="BT070951">
    <property type="protein sequence ID" value="ACN40441.1"/>
    <property type="molecule type" value="mRNA"/>
</dbReference>
<organism evidence="3">
    <name type="scientific">Picea sitchensis</name>
    <name type="common">Sitka spruce</name>
    <name type="synonym">Pinus sitchensis</name>
    <dbReference type="NCBI Taxonomy" id="3332"/>
    <lineage>
        <taxon>Eukaryota</taxon>
        <taxon>Viridiplantae</taxon>
        <taxon>Streptophyta</taxon>
        <taxon>Embryophyta</taxon>
        <taxon>Tracheophyta</taxon>
        <taxon>Spermatophyta</taxon>
        <taxon>Pinopsida</taxon>
        <taxon>Pinidae</taxon>
        <taxon>Conifers I</taxon>
        <taxon>Pinales</taxon>
        <taxon>Pinaceae</taxon>
        <taxon>Picea</taxon>
    </lineage>
</organism>
<reference evidence="4" key="2">
    <citation type="submission" date="2009-02" db="EMBL/GenBank/DDBJ databases">
        <title>Full length sequence-verified cDNA sequences from Sitka spruce (Picea sitchensis).</title>
        <authorList>
            <person name="Reid K.E."/>
            <person name="Liao N."/>
            <person name="Ralph S."/>
            <person name="Kolosova N."/>
            <person name="Oddy C."/>
            <person name="Moore R."/>
            <person name="Mayo M."/>
            <person name="Wagner S."/>
            <person name="King J."/>
            <person name="Yanchuk A."/>
            <person name="Holt R."/>
            <person name="Jones S."/>
            <person name="Marra M."/>
            <person name="Ritland C.E."/>
            <person name="Ritland K."/>
            <person name="Bohlmann J."/>
        </authorList>
    </citation>
    <scope>NUCLEOTIDE SEQUENCE</scope>
    <source>
        <tissue evidence="4">Green portion of the leader tissue</tissue>
    </source>
</reference>
<proteinExistence type="evidence at transcript level"/>
<evidence type="ECO:0000256" key="2">
    <source>
        <dbReference type="SAM" id="SignalP"/>
    </source>
</evidence>
<protein>
    <submittedName>
        <fullName evidence="3">Uncharacterized protein</fullName>
    </submittedName>
</protein>
<feature type="chain" id="PRO_5010821389" evidence="2">
    <location>
        <begin position="30"/>
        <end position="114"/>
    </location>
</feature>